<evidence type="ECO:0000313" key="1">
    <source>
        <dbReference type="EMBL" id="WTU75725.1"/>
    </source>
</evidence>
<gene>
    <name evidence="1" type="ORF">OG327_21690</name>
</gene>
<accession>A0AAU2JUY0</accession>
<sequence>MSHDEVYERALAPLRGIRVRDVQLPGFIDRDHPLTRFSPMRSSVYLALDDGYVRIDSLGGHGQLAFRPREDSAPAPLPHWDLDDDEFAVGSYGDDHLGGDGNLVAVTGVRYALNDESDRTTGTVRAAEIRFEYGGVLFLDPMYIQGIRLQGHGAYDRWLAWERQDAHTRSVFGPLEEHTWTP</sequence>
<reference evidence="1" key="1">
    <citation type="submission" date="2022-10" db="EMBL/GenBank/DDBJ databases">
        <title>The complete genomes of actinobacterial strains from the NBC collection.</title>
        <authorList>
            <person name="Joergensen T.S."/>
            <person name="Alvarez Arevalo M."/>
            <person name="Sterndorff E.B."/>
            <person name="Faurdal D."/>
            <person name="Vuksanovic O."/>
            <person name="Mourched A.-S."/>
            <person name="Charusanti P."/>
            <person name="Shaw S."/>
            <person name="Blin K."/>
            <person name="Weber T."/>
        </authorList>
    </citation>
    <scope>NUCLEOTIDE SEQUENCE</scope>
    <source>
        <strain evidence="1">NBC_00049</strain>
    </source>
</reference>
<dbReference type="AlphaFoldDB" id="A0AAU2JUY0"/>
<dbReference type="EMBL" id="CP108264">
    <property type="protein sequence ID" value="WTU75725.1"/>
    <property type="molecule type" value="Genomic_DNA"/>
</dbReference>
<name>A0AAU2JUY0_9ACTN</name>
<organism evidence="1">
    <name type="scientific">Streptomyces sp. NBC_00049</name>
    <dbReference type="NCBI Taxonomy" id="2903617"/>
    <lineage>
        <taxon>Bacteria</taxon>
        <taxon>Bacillati</taxon>
        <taxon>Actinomycetota</taxon>
        <taxon>Actinomycetes</taxon>
        <taxon>Kitasatosporales</taxon>
        <taxon>Streptomycetaceae</taxon>
        <taxon>Streptomyces</taxon>
    </lineage>
</organism>
<protein>
    <submittedName>
        <fullName evidence="1">Uncharacterized protein</fullName>
    </submittedName>
</protein>
<proteinExistence type="predicted"/>